<feature type="compositionally biased region" description="Basic and acidic residues" evidence="2">
    <location>
        <begin position="58"/>
        <end position="74"/>
    </location>
</feature>
<dbReference type="RefSeq" id="XP_038052733.1">
    <property type="nucleotide sequence ID" value="XM_038196805.1"/>
</dbReference>
<dbReference type="GeneID" id="119725401"/>
<evidence type="ECO:0000313" key="4">
    <source>
        <dbReference type="EnsemblMetazoa" id="XP_038052733.1"/>
    </source>
</evidence>
<dbReference type="InterPro" id="IPR036236">
    <property type="entry name" value="Znf_C2H2_sf"/>
</dbReference>
<dbReference type="OrthoDB" id="434647at2759"/>
<feature type="region of interest" description="Disordered" evidence="2">
    <location>
        <begin position="468"/>
        <end position="545"/>
    </location>
</feature>
<organism evidence="4 5">
    <name type="scientific">Patiria miniata</name>
    <name type="common">Bat star</name>
    <name type="synonym">Asterina miniata</name>
    <dbReference type="NCBI Taxonomy" id="46514"/>
    <lineage>
        <taxon>Eukaryota</taxon>
        <taxon>Metazoa</taxon>
        <taxon>Echinodermata</taxon>
        <taxon>Eleutherozoa</taxon>
        <taxon>Asterozoa</taxon>
        <taxon>Asteroidea</taxon>
        <taxon>Valvatacea</taxon>
        <taxon>Valvatida</taxon>
        <taxon>Asterinidae</taxon>
        <taxon>Patiria</taxon>
    </lineage>
</organism>
<evidence type="ECO:0000313" key="5">
    <source>
        <dbReference type="Proteomes" id="UP000887568"/>
    </source>
</evidence>
<dbReference type="InterPro" id="IPR052644">
    <property type="entry name" value="ZMAT3"/>
</dbReference>
<protein>
    <recommendedName>
        <fullName evidence="3">C2H2-type domain-containing protein</fullName>
    </recommendedName>
</protein>
<feature type="region of interest" description="Disordered" evidence="2">
    <location>
        <begin position="1"/>
        <end position="74"/>
    </location>
</feature>
<dbReference type="GO" id="GO:0008270">
    <property type="term" value="F:zinc ion binding"/>
    <property type="evidence" value="ECO:0007669"/>
    <property type="project" value="UniProtKB-KW"/>
</dbReference>
<feature type="compositionally biased region" description="Polar residues" evidence="2">
    <location>
        <begin position="359"/>
        <end position="369"/>
    </location>
</feature>
<feature type="compositionally biased region" description="Basic and acidic residues" evidence="2">
    <location>
        <begin position="122"/>
        <end position="139"/>
    </location>
</feature>
<reference evidence="4" key="1">
    <citation type="submission" date="2022-11" db="UniProtKB">
        <authorList>
            <consortium name="EnsemblMetazoa"/>
        </authorList>
    </citation>
    <scope>IDENTIFICATION</scope>
</reference>
<dbReference type="GO" id="GO:0003676">
    <property type="term" value="F:nucleic acid binding"/>
    <property type="evidence" value="ECO:0007669"/>
    <property type="project" value="InterPro"/>
</dbReference>
<dbReference type="SMART" id="SM00355">
    <property type="entry name" value="ZnF_C2H2"/>
    <property type="match status" value="2"/>
</dbReference>
<feature type="compositionally biased region" description="Low complexity" evidence="2">
    <location>
        <begin position="262"/>
        <end position="293"/>
    </location>
</feature>
<feature type="region of interest" description="Disordered" evidence="2">
    <location>
        <begin position="86"/>
        <end position="139"/>
    </location>
</feature>
<dbReference type="Gene3D" id="3.30.160.60">
    <property type="entry name" value="Classic Zinc Finger"/>
    <property type="match status" value="2"/>
</dbReference>
<keyword evidence="5" id="KW-1185">Reference proteome</keyword>
<keyword evidence="1" id="KW-0479">Metal-binding</keyword>
<feature type="compositionally biased region" description="Basic and acidic residues" evidence="2">
    <location>
        <begin position="469"/>
        <end position="504"/>
    </location>
</feature>
<dbReference type="SMART" id="SM00451">
    <property type="entry name" value="ZnF_U1"/>
    <property type="match status" value="2"/>
</dbReference>
<accession>A0A913ZLQ6</accession>
<dbReference type="OMA" id="QHMEGSA"/>
<feature type="region of interest" description="Disordered" evidence="2">
    <location>
        <begin position="571"/>
        <end position="595"/>
    </location>
</feature>
<dbReference type="Pfam" id="PF12874">
    <property type="entry name" value="zf-met"/>
    <property type="match status" value="2"/>
</dbReference>
<name>A0A913ZLQ6_PATMI</name>
<feature type="region of interest" description="Disordered" evidence="2">
    <location>
        <begin position="235"/>
        <end position="304"/>
    </location>
</feature>
<dbReference type="InterPro" id="IPR013087">
    <property type="entry name" value="Znf_C2H2_type"/>
</dbReference>
<evidence type="ECO:0000259" key="3">
    <source>
        <dbReference type="PROSITE" id="PS50157"/>
    </source>
</evidence>
<keyword evidence="1" id="KW-0862">Zinc</keyword>
<dbReference type="AlphaFoldDB" id="A0A913ZLQ6"/>
<dbReference type="EnsemblMetazoa" id="XM_038196805.1">
    <property type="protein sequence ID" value="XP_038052733.1"/>
    <property type="gene ID" value="LOC119725401"/>
</dbReference>
<sequence length="792" mass="87376">MAEDKAQRPETRIRDASPSGVDSDRPEIEQDEQDAPSKQHHETQGSGGEDVDGGNMSRNEDTMLREITTRSQRDWERYLVAKAIPEFQNPEDIFDSPEEEEEEEEGTCYHSNSGPKSGPDNARSDEPDYKATASEKPRVEPGDMKLRKIVNQVVKYTDTVCDRMKLYGDRYECPFLLDVTILKYIVSGQPDETQLLRDLTDYSNLVVNLQNITATMENTFCRTCEVSFTSESHAVSHYAGKKHKKRVDYSRPRPAGARRNRSSSPSTSEEAATDEAPPLNPGASHSGASSPSSTGPQDYDSPGRANESGHYYYCKVCSKNFSGPAPMKQHMEGSAHEKQLRKVRKVASLSKFQDEDPSPQLQQHSTSSKFTRREFSPSRDATTTSDSKPELHLNTPTFSHFAKKPILTPKPRRHEVRSGNFSSGEMGTIRSDLIHMCMEKMKVEIFRVIPIIAASVVDAVLGIYPNGKMEQEETRQDEDGRRDESQDKEDAVSQHPKTETKEDFCPGDDAGGNCSHSSSDDEGLFNHAKASSPGPNQVADGAGEESLGHHGEVEVLQVENDLDGTRFPQNLEPDHNLNFSNIGSGGTGRASGSYYPEQVESHYNNEKQLGGHSGQSSYGLQGALHGDQENMATQFGFSVQEMEENFSSVTSQDLIQLVEPRSVEDEQYHSAFSMATQADNQDGEVYHSASPQAYGKRSISCDERNMSPQLKLGSGPPGLQQHETCFAADASQCELYPGVPPLDGETSDVSDLMNVVTEIIQALDIQVGDGNTRNLVHAPPTEGAMYTLQAEP</sequence>
<feature type="compositionally biased region" description="Basic and acidic residues" evidence="2">
    <location>
        <begin position="1"/>
        <end position="15"/>
    </location>
</feature>
<dbReference type="PANTHER" id="PTHR46786:SF1">
    <property type="entry name" value="ZINC FINGER MATRIN-TYPE PROTEIN 3"/>
    <property type="match status" value="1"/>
</dbReference>
<dbReference type="Proteomes" id="UP000887568">
    <property type="component" value="Unplaced"/>
</dbReference>
<feature type="region of interest" description="Disordered" evidence="2">
    <location>
        <begin position="404"/>
        <end position="423"/>
    </location>
</feature>
<evidence type="ECO:0000256" key="1">
    <source>
        <dbReference type="PROSITE-ProRule" id="PRU00042"/>
    </source>
</evidence>
<keyword evidence="1" id="KW-0863">Zinc-finger</keyword>
<dbReference type="PANTHER" id="PTHR46786">
    <property type="entry name" value="ZINC FINGER MATRIN-TYPE PROTEIN 3"/>
    <property type="match status" value="1"/>
</dbReference>
<evidence type="ECO:0000256" key="2">
    <source>
        <dbReference type="SAM" id="MobiDB-lite"/>
    </source>
</evidence>
<dbReference type="PROSITE" id="PS00028">
    <property type="entry name" value="ZINC_FINGER_C2H2_1"/>
    <property type="match status" value="2"/>
</dbReference>
<proteinExistence type="predicted"/>
<dbReference type="InterPro" id="IPR003604">
    <property type="entry name" value="Matrin/U1-like-C_Znf_C2H2"/>
</dbReference>
<dbReference type="SUPFAM" id="SSF57667">
    <property type="entry name" value="beta-beta-alpha zinc fingers"/>
    <property type="match status" value="2"/>
</dbReference>
<dbReference type="PROSITE" id="PS50157">
    <property type="entry name" value="ZINC_FINGER_C2H2_2"/>
    <property type="match status" value="1"/>
</dbReference>
<feature type="region of interest" description="Disordered" evidence="2">
    <location>
        <begin position="350"/>
        <end position="395"/>
    </location>
</feature>
<feature type="domain" description="C2H2-type" evidence="3">
    <location>
        <begin position="312"/>
        <end position="341"/>
    </location>
</feature>
<feature type="compositionally biased region" description="Acidic residues" evidence="2">
    <location>
        <begin position="92"/>
        <end position="106"/>
    </location>
</feature>